<comment type="caution">
    <text evidence="2">The sequence shown here is derived from an EMBL/GenBank/DDBJ whole genome shotgun (WGS) entry which is preliminary data.</text>
</comment>
<proteinExistence type="predicted"/>
<reference evidence="2" key="2">
    <citation type="submission" date="2020-06" db="EMBL/GenBank/DDBJ databases">
        <title>Helianthus annuus Genome sequencing and assembly Release 2.</title>
        <authorList>
            <person name="Gouzy J."/>
            <person name="Langlade N."/>
            <person name="Munos S."/>
        </authorList>
    </citation>
    <scope>NUCLEOTIDE SEQUENCE</scope>
    <source>
        <tissue evidence="2">Leaves</tissue>
    </source>
</reference>
<dbReference type="InterPro" id="IPR008906">
    <property type="entry name" value="HATC_C_dom"/>
</dbReference>
<dbReference type="PANTHER" id="PTHR23272">
    <property type="entry name" value="BED FINGER-RELATED"/>
    <property type="match status" value="1"/>
</dbReference>
<accession>A0A9K3DT29</accession>
<dbReference type="Gramene" id="mRNA:HanXRQr2_Chr16g0747921">
    <property type="protein sequence ID" value="mRNA:HanXRQr2_Chr16g0747921"/>
    <property type="gene ID" value="HanXRQr2_Chr16g0747921"/>
</dbReference>
<evidence type="ECO:0000259" key="1">
    <source>
        <dbReference type="Pfam" id="PF05699"/>
    </source>
</evidence>
<dbReference type="Proteomes" id="UP000215914">
    <property type="component" value="Unassembled WGS sequence"/>
</dbReference>
<sequence length="87" mass="9197">MAKDVLAIPISAVTLLSDNNNDGNLLGDFQSSVSPSMAEALVCTQDWINNSKKQIKVQDASTELGNVMKGIYEQLEDDSSGCGSTSS</sequence>
<dbReference type="Pfam" id="PF05699">
    <property type="entry name" value="Dimer_Tnp_hAT"/>
    <property type="match status" value="1"/>
</dbReference>
<feature type="domain" description="HAT C-terminal dimerisation" evidence="1">
    <location>
        <begin position="1"/>
        <end position="48"/>
    </location>
</feature>
<protein>
    <submittedName>
        <fullName evidence="2">HAT dimerization domain-containing protein</fullName>
    </submittedName>
</protein>
<keyword evidence="3" id="KW-1185">Reference proteome</keyword>
<evidence type="ECO:0000313" key="2">
    <source>
        <dbReference type="EMBL" id="KAF5759977.1"/>
    </source>
</evidence>
<evidence type="ECO:0000313" key="3">
    <source>
        <dbReference type="Proteomes" id="UP000215914"/>
    </source>
</evidence>
<dbReference type="GO" id="GO:0046983">
    <property type="term" value="F:protein dimerization activity"/>
    <property type="evidence" value="ECO:0007669"/>
    <property type="project" value="InterPro"/>
</dbReference>
<dbReference type="EMBL" id="MNCJ02000331">
    <property type="protein sequence ID" value="KAF5759977.1"/>
    <property type="molecule type" value="Genomic_DNA"/>
</dbReference>
<dbReference type="AlphaFoldDB" id="A0A9K3DT29"/>
<organism evidence="2 3">
    <name type="scientific">Helianthus annuus</name>
    <name type="common">Common sunflower</name>
    <dbReference type="NCBI Taxonomy" id="4232"/>
    <lineage>
        <taxon>Eukaryota</taxon>
        <taxon>Viridiplantae</taxon>
        <taxon>Streptophyta</taxon>
        <taxon>Embryophyta</taxon>
        <taxon>Tracheophyta</taxon>
        <taxon>Spermatophyta</taxon>
        <taxon>Magnoliopsida</taxon>
        <taxon>eudicotyledons</taxon>
        <taxon>Gunneridae</taxon>
        <taxon>Pentapetalae</taxon>
        <taxon>asterids</taxon>
        <taxon>campanulids</taxon>
        <taxon>Asterales</taxon>
        <taxon>Asteraceae</taxon>
        <taxon>Asteroideae</taxon>
        <taxon>Heliantheae alliance</taxon>
        <taxon>Heliantheae</taxon>
        <taxon>Helianthus</taxon>
    </lineage>
</organism>
<dbReference type="PANTHER" id="PTHR23272:SF190">
    <property type="entry name" value="ZINC FINGER, BED-TYPE-RELATED"/>
    <property type="match status" value="1"/>
</dbReference>
<reference evidence="2" key="1">
    <citation type="journal article" date="2017" name="Nature">
        <title>The sunflower genome provides insights into oil metabolism, flowering and Asterid evolution.</title>
        <authorList>
            <person name="Badouin H."/>
            <person name="Gouzy J."/>
            <person name="Grassa C.J."/>
            <person name="Murat F."/>
            <person name="Staton S.E."/>
            <person name="Cottret L."/>
            <person name="Lelandais-Briere C."/>
            <person name="Owens G.L."/>
            <person name="Carrere S."/>
            <person name="Mayjonade B."/>
            <person name="Legrand L."/>
            <person name="Gill N."/>
            <person name="Kane N.C."/>
            <person name="Bowers J.E."/>
            <person name="Hubner S."/>
            <person name="Bellec A."/>
            <person name="Berard A."/>
            <person name="Berges H."/>
            <person name="Blanchet N."/>
            <person name="Boniface M.C."/>
            <person name="Brunel D."/>
            <person name="Catrice O."/>
            <person name="Chaidir N."/>
            <person name="Claudel C."/>
            <person name="Donnadieu C."/>
            <person name="Faraut T."/>
            <person name="Fievet G."/>
            <person name="Helmstetter N."/>
            <person name="King M."/>
            <person name="Knapp S.J."/>
            <person name="Lai Z."/>
            <person name="Le Paslier M.C."/>
            <person name="Lippi Y."/>
            <person name="Lorenzon L."/>
            <person name="Mandel J.R."/>
            <person name="Marage G."/>
            <person name="Marchand G."/>
            <person name="Marquand E."/>
            <person name="Bret-Mestries E."/>
            <person name="Morien E."/>
            <person name="Nambeesan S."/>
            <person name="Nguyen T."/>
            <person name="Pegot-Espagnet P."/>
            <person name="Pouilly N."/>
            <person name="Raftis F."/>
            <person name="Sallet E."/>
            <person name="Schiex T."/>
            <person name="Thomas J."/>
            <person name="Vandecasteele C."/>
            <person name="Vares D."/>
            <person name="Vear F."/>
            <person name="Vautrin S."/>
            <person name="Crespi M."/>
            <person name="Mangin B."/>
            <person name="Burke J.M."/>
            <person name="Salse J."/>
            <person name="Munos S."/>
            <person name="Vincourt P."/>
            <person name="Rieseberg L.H."/>
            <person name="Langlade N.B."/>
        </authorList>
    </citation>
    <scope>NUCLEOTIDE SEQUENCE</scope>
    <source>
        <tissue evidence="2">Leaves</tissue>
    </source>
</reference>
<name>A0A9K3DT29_HELAN</name>
<gene>
    <name evidence="2" type="ORF">HanXRQr2_Chr16g0747921</name>
</gene>